<feature type="domain" description="N-acetyltransferase" evidence="4">
    <location>
        <begin position="3"/>
        <end position="161"/>
    </location>
</feature>
<dbReference type="AlphaFoldDB" id="A0A7W7FJL5"/>
<dbReference type="Proteomes" id="UP000573729">
    <property type="component" value="Unassembled WGS sequence"/>
</dbReference>
<dbReference type="InterPro" id="IPR013320">
    <property type="entry name" value="ConA-like_dom_sf"/>
</dbReference>
<dbReference type="GO" id="GO:0004553">
    <property type="term" value="F:hydrolase activity, hydrolyzing O-glycosyl compounds"/>
    <property type="evidence" value="ECO:0007669"/>
    <property type="project" value="InterPro"/>
</dbReference>
<evidence type="ECO:0000256" key="3">
    <source>
        <dbReference type="ARBA" id="ARBA00038502"/>
    </source>
</evidence>
<dbReference type="PROSITE" id="PS51762">
    <property type="entry name" value="GH16_2"/>
    <property type="match status" value="1"/>
</dbReference>
<keyword evidence="1 6" id="KW-0808">Transferase</keyword>
<dbReference type="GO" id="GO:0005737">
    <property type="term" value="C:cytoplasm"/>
    <property type="evidence" value="ECO:0007669"/>
    <property type="project" value="TreeGrafter"/>
</dbReference>
<proteinExistence type="inferred from homology"/>
<dbReference type="InterPro" id="IPR016181">
    <property type="entry name" value="Acyl_CoA_acyltransferase"/>
</dbReference>
<keyword evidence="2" id="KW-0012">Acyltransferase</keyword>
<evidence type="ECO:0000313" key="6">
    <source>
        <dbReference type="EMBL" id="MBB4665364.1"/>
    </source>
</evidence>
<evidence type="ECO:0000313" key="7">
    <source>
        <dbReference type="Proteomes" id="UP000573729"/>
    </source>
</evidence>
<dbReference type="CDD" id="cd04301">
    <property type="entry name" value="NAT_SF"/>
    <property type="match status" value="1"/>
</dbReference>
<dbReference type="RefSeq" id="WP_184214207.1">
    <property type="nucleotide sequence ID" value="NZ_JACHMD010000001.1"/>
</dbReference>
<dbReference type="InterPro" id="IPR000182">
    <property type="entry name" value="GNAT_dom"/>
</dbReference>
<gene>
    <name evidence="6" type="ORF">BKA24_000073</name>
</gene>
<dbReference type="GO" id="GO:0008999">
    <property type="term" value="F:protein-N-terminal-alanine acetyltransferase activity"/>
    <property type="evidence" value="ECO:0007669"/>
    <property type="project" value="TreeGrafter"/>
</dbReference>
<sequence length="423" mass="47454">MTVTIEPWGEQDLPLLERMNTPEMTAHLGGPESAEDLERRQARYLRVASTGGRMFRIEVDGEPAGGIGYWESDEDGTPAYEAGWSVVPEHQGAGVAGAALRLLIAEVRRDGRRALLTAYPGVDNAASNALCARAGFDVRGEGREPWRGGELHFRVWALDLSPLDLTGRVATVDERFDSDTLSPDRWWPFYTPHWSSRERTAARYEVGDGLLLRIDEDTPPWAPEWDGDVRVSHLQTGQVSGDVGTSEGQHRFRDGLVVREAQPERRLWLPHFGVIEVRMSAVWHPDAMVAFWPIGVEDAPEDSGEICIAEIFGSEMSDDGGWVGVGVKPQNDPRLRDAFEKGWSFEKVWVDGDLTQPHDYAVEWAPERLRFFVDGRWVKTVAAAIDYPVQLMLDLYELPDPSSPRDTDALPHVMRVERVRTFA</sequence>
<dbReference type="Gene3D" id="2.60.120.200">
    <property type="match status" value="1"/>
</dbReference>
<comment type="caution">
    <text evidence="6">The sequence shown here is derived from an EMBL/GenBank/DDBJ whole genome shotgun (WGS) entry which is preliminary data.</text>
</comment>
<evidence type="ECO:0000259" key="4">
    <source>
        <dbReference type="PROSITE" id="PS51186"/>
    </source>
</evidence>
<dbReference type="PANTHER" id="PTHR43792">
    <property type="entry name" value="GNAT FAMILY, PUTATIVE (AFU_ORTHOLOGUE AFUA_3G00765)-RELATED-RELATED"/>
    <property type="match status" value="1"/>
</dbReference>
<accession>A0A7W7FJL5</accession>
<dbReference type="CDD" id="cd00413">
    <property type="entry name" value="Glyco_hydrolase_16"/>
    <property type="match status" value="1"/>
</dbReference>
<dbReference type="PANTHER" id="PTHR43792:SF8">
    <property type="entry name" value="[RIBOSOMAL PROTEIN US5]-ALANINE N-ACETYLTRANSFERASE"/>
    <property type="match status" value="1"/>
</dbReference>
<dbReference type="Pfam" id="PF13302">
    <property type="entry name" value="Acetyltransf_3"/>
    <property type="match status" value="1"/>
</dbReference>
<evidence type="ECO:0000259" key="5">
    <source>
        <dbReference type="PROSITE" id="PS51762"/>
    </source>
</evidence>
<dbReference type="InterPro" id="IPR051531">
    <property type="entry name" value="N-acetyltransferase"/>
</dbReference>
<dbReference type="Gene3D" id="3.40.630.30">
    <property type="match status" value="1"/>
</dbReference>
<organism evidence="6 7">
    <name type="scientific">Microbacterium marinum</name>
    <dbReference type="NCBI Taxonomy" id="421115"/>
    <lineage>
        <taxon>Bacteria</taxon>
        <taxon>Bacillati</taxon>
        <taxon>Actinomycetota</taxon>
        <taxon>Actinomycetes</taxon>
        <taxon>Micrococcales</taxon>
        <taxon>Microbacteriaceae</taxon>
        <taxon>Microbacterium</taxon>
    </lineage>
</organism>
<dbReference type="GO" id="GO:0005975">
    <property type="term" value="P:carbohydrate metabolic process"/>
    <property type="evidence" value="ECO:0007669"/>
    <property type="project" value="InterPro"/>
</dbReference>
<dbReference type="EMBL" id="JACHMD010000001">
    <property type="protein sequence ID" value="MBB4665364.1"/>
    <property type="molecule type" value="Genomic_DNA"/>
</dbReference>
<protein>
    <submittedName>
        <fullName evidence="6">RimJ/RimL family protein N-acetyltransferase</fullName>
    </submittedName>
</protein>
<name>A0A7W7FJL5_9MICO</name>
<keyword evidence="7" id="KW-1185">Reference proteome</keyword>
<dbReference type="SUPFAM" id="SSF55729">
    <property type="entry name" value="Acyl-CoA N-acyltransferases (Nat)"/>
    <property type="match status" value="1"/>
</dbReference>
<dbReference type="Pfam" id="PF00722">
    <property type="entry name" value="Glyco_hydro_16"/>
    <property type="match status" value="1"/>
</dbReference>
<dbReference type="SUPFAM" id="SSF49899">
    <property type="entry name" value="Concanavalin A-like lectins/glucanases"/>
    <property type="match status" value="1"/>
</dbReference>
<dbReference type="InterPro" id="IPR000757">
    <property type="entry name" value="Beta-glucanase-like"/>
</dbReference>
<evidence type="ECO:0000256" key="2">
    <source>
        <dbReference type="ARBA" id="ARBA00023315"/>
    </source>
</evidence>
<feature type="domain" description="GH16" evidence="5">
    <location>
        <begin position="154"/>
        <end position="423"/>
    </location>
</feature>
<reference evidence="6 7" key="1">
    <citation type="submission" date="2020-08" db="EMBL/GenBank/DDBJ databases">
        <title>Sequencing the genomes of 1000 actinobacteria strains.</title>
        <authorList>
            <person name="Klenk H.-P."/>
        </authorList>
    </citation>
    <scope>NUCLEOTIDE SEQUENCE [LARGE SCALE GENOMIC DNA]</scope>
    <source>
        <strain evidence="6 7">DSM 24947</strain>
    </source>
</reference>
<evidence type="ECO:0000256" key="1">
    <source>
        <dbReference type="ARBA" id="ARBA00022679"/>
    </source>
</evidence>
<comment type="similarity">
    <text evidence="3">Belongs to the acetyltransferase family. RimJ subfamily.</text>
</comment>
<dbReference type="PROSITE" id="PS51186">
    <property type="entry name" value="GNAT"/>
    <property type="match status" value="1"/>
</dbReference>